<proteinExistence type="predicted"/>
<gene>
    <name evidence="1" type="ORF">NDU88_001064</name>
</gene>
<organism evidence="1 2">
    <name type="scientific">Pleurodeles waltl</name>
    <name type="common">Iberian ribbed newt</name>
    <dbReference type="NCBI Taxonomy" id="8319"/>
    <lineage>
        <taxon>Eukaryota</taxon>
        <taxon>Metazoa</taxon>
        <taxon>Chordata</taxon>
        <taxon>Craniata</taxon>
        <taxon>Vertebrata</taxon>
        <taxon>Euteleostomi</taxon>
        <taxon>Amphibia</taxon>
        <taxon>Batrachia</taxon>
        <taxon>Caudata</taxon>
        <taxon>Salamandroidea</taxon>
        <taxon>Salamandridae</taxon>
        <taxon>Pleurodelinae</taxon>
        <taxon>Pleurodeles</taxon>
    </lineage>
</organism>
<comment type="caution">
    <text evidence="1">The sequence shown here is derived from an EMBL/GenBank/DDBJ whole genome shotgun (WGS) entry which is preliminary data.</text>
</comment>
<evidence type="ECO:0000313" key="1">
    <source>
        <dbReference type="EMBL" id="KAJ1134613.1"/>
    </source>
</evidence>
<dbReference type="Proteomes" id="UP001066276">
    <property type="component" value="Chromosome 6"/>
</dbReference>
<dbReference type="EMBL" id="JANPWB010000010">
    <property type="protein sequence ID" value="KAJ1134613.1"/>
    <property type="molecule type" value="Genomic_DNA"/>
</dbReference>
<protein>
    <submittedName>
        <fullName evidence="1">Uncharacterized protein</fullName>
    </submittedName>
</protein>
<accession>A0AAV7Q7H3</accession>
<reference evidence="1" key="1">
    <citation type="journal article" date="2022" name="bioRxiv">
        <title>Sequencing and chromosome-scale assembly of the giantPleurodeles waltlgenome.</title>
        <authorList>
            <person name="Brown T."/>
            <person name="Elewa A."/>
            <person name="Iarovenko S."/>
            <person name="Subramanian E."/>
            <person name="Araus A.J."/>
            <person name="Petzold A."/>
            <person name="Susuki M."/>
            <person name="Suzuki K.-i.T."/>
            <person name="Hayashi T."/>
            <person name="Toyoda A."/>
            <person name="Oliveira C."/>
            <person name="Osipova E."/>
            <person name="Leigh N.D."/>
            <person name="Simon A."/>
            <person name="Yun M.H."/>
        </authorList>
    </citation>
    <scope>NUCLEOTIDE SEQUENCE</scope>
    <source>
        <strain evidence="1">20211129_DDA</strain>
        <tissue evidence="1">Liver</tissue>
    </source>
</reference>
<dbReference type="AlphaFoldDB" id="A0AAV7Q7H3"/>
<keyword evidence="2" id="KW-1185">Reference proteome</keyword>
<sequence>MARALLPRDGEDGYPYMTHPEMFGGCLPPPTGLWLQGALSPTALWSLTPVLAAQQVIGKEAAVQLAEEQLGPHAYSSLVLSGPQICFAVTACDRLLGGTTQQLPASRQNVTKHVKSHKPNPRCTTMLKYWVVKSRSKMESSIQTRSDILELFGDDFEA</sequence>
<evidence type="ECO:0000313" key="2">
    <source>
        <dbReference type="Proteomes" id="UP001066276"/>
    </source>
</evidence>
<name>A0AAV7Q7H3_PLEWA</name>